<evidence type="ECO:0000313" key="7">
    <source>
        <dbReference type="EMBL" id="ALI36781.1"/>
    </source>
</evidence>
<dbReference type="GeneID" id="60422527"/>
<keyword evidence="8" id="KW-1185">Reference proteome</keyword>
<feature type="transmembrane region" description="Helical" evidence="6">
    <location>
        <begin position="398"/>
        <end position="416"/>
    </location>
</feature>
<feature type="transmembrane region" description="Helical" evidence="6">
    <location>
        <begin position="423"/>
        <end position="441"/>
    </location>
</feature>
<keyword evidence="5 6" id="KW-0472">Membrane</keyword>
<evidence type="ECO:0000313" key="8">
    <source>
        <dbReference type="Proteomes" id="UP000058925"/>
    </source>
</evidence>
<dbReference type="InterPro" id="IPR050833">
    <property type="entry name" value="Poly_Biosynth_Transport"/>
</dbReference>
<dbReference type="OrthoDB" id="12337at2157"/>
<dbReference type="PANTHER" id="PTHR30250:SF11">
    <property type="entry name" value="O-ANTIGEN TRANSPORTER-RELATED"/>
    <property type="match status" value="1"/>
</dbReference>
<keyword evidence="4 6" id="KW-1133">Transmembrane helix</keyword>
<dbReference type="PANTHER" id="PTHR30250">
    <property type="entry name" value="PST FAMILY PREDICTED COLANIC ACID TRANSPORTER"/>
    <property type="match status" value="1"/>
</dbReference>
<evidence type="ECO:0000256" key="3">
    <source>
        <dbReference type="ARBA" id="ARBA00022692"/>
    </source>
</evidence>
<keyword evidence="2" id="KW-1003">Cell membrane</keyword>
<comment type="subcellular location">
    <subcellularLocation>
        <location evidence="1">Cell membrane</location>
        <topology evidence="1">Multi-pass membrane protein</topology>
    </subcellularLocation>
</comment>
<feature type="transmembrane region" description="Helical" evidence="6">
    <location>
        <begin position="447"/>
        <end position="465"/>
    </location>
</feature>
<gene>
    <name evidence="7" type="ORF">NMY3_02590</name>
</gene>
<feature type="transmembrane region" description="Helical" evidence="6">
    <location>
        <begin position="179"/>
        <end position="200"/>
    </location>
</feature>
<evidence type="ECO:0000256" key="5">
    <source>
        <dbReference type="ARBA" id="ARBA00023136"/>
    </source>
</evidence>
<name>A0A654M2L1_9ARCH</name>
<protein>
    <submittedName>
        <fullName evidence="7">Polysaccharide biosynthesis protein</fullName>
    </submittedName>
</protein>
<evidence type="ECO:0000256" key="6">
    <source>
        <dbReference type="SAM" id="Phobius"/>
    </source>
</evidence>
<feature type="transmembrane region" description="Helical" evidence="6">
    <location>
        <begin position="262"/>
        <end position="288"/>
    </location>
</feature>
<sequence>MSEINKKNVGTGAAYLYIEALSLMFSGYIYWLILSRIATPSEIGISSTTISIALIFMTIASFGISNGIQSYLGRSLLNKNSEEMRQVINSSILMLSIGVIASGIFMISYSGWIYGSFKVDFVLSIISVLIMGFSTYAGLLRAIIIPSLKTRVITISSVLATIAKILVAVILVMLDWGVIGILIGYMMYPITSIFILAFAAKRILYSDLDLKSCKEYLKIGSIFQIRNILNSSLAFWIPNIVNIIGSQLGTVTVFVSNGAADAGIYFIAFSIVTGISIILSVFSTIAYPTLSTMNDGRKRAVWRLIKISLLITIPISNILLYYTNEIMTLFGSSYSAGSSNLAILLLSILPTALITGVSVLSYSYNNNRNVLYLGLFTSFPRTLFYLILVPIWGGDGAAITYFAGSLIGCVASLLIAKKMGLKFNWTMIGTICFVPLLIALPFKLFDINYGISIIVSIIISYLILLRLKIIELEDIQDILRILPNFIVEPFVRLVKNVTSRIRRF</sequence>
<proteinExistence type="predicted"/>
<evidence type="ECO:0000256" key="1">
    <source>
        <dbReference type="ARBA" id="ARBA00004651"/>
    </source>
</evidence>
<dbReference type="GO" id="GO:0005886">
    <property type="term" value="C:plasma membrane"/>
    <property type="evidence" value="ECO:0007669"/>
    <property type="project" value="UniProtKB-SubCell"/>
</dbReference>
<dbReference type="AlphaFoldDB" id="A0A654M2L1"/>
<dbReference type="EMBL" id="CP012850">
    <property type="protein sequence ID" value="ALI36781.1"/>
    <property type="molecule type" value="Genomic_DNA"/>
</dbReference>
<feature type="transmembrane region" description="Helical" evidence="6">
    <location>
        <begin position="12"/>
        <end position="33"/>
    </location>
</feature>
<feature type="transmembrane region" description="Helical" evidence="6">
    <location>
        <begin position="45"/>
        <end position="66"/>
    </location>
</feature>
<dbReference type="Pfam" id="PF13440">
    <property type="entry name" value="Polysacc_synt_3"/>
    <property type="match status" value="1"/>
</dbReference>
<dbReference type="KEGG" id="taa:NMY3_02590"/>
<feature type="transmembrane region" description="Helical" evidence="6">
    <location>
        <begin position="342"/>
        <end position="363"/>
    </location>
</feature>
<feature type="transmembrane region" description="Helical" evidence="6">
    <location>
        <begin position="121"/>
        <end position="140"/>
    </location>
</feature>
<feature type="transmembrane region" description="Helical" evidence="6">
    <location>
        <begin position="87"/>
        <end position="109"/>
    </location>
</feature>
<feature type="transmembrane region" description="Helical" evidence="6">
    <location>
        <begin position="233"/>
        <end position="256"/>
    </location>
</feature>
<evidence type="ECO:0000256" key="2">
    <source>
        <dbReference type="ARBA" id="ARBA00022475"/>
    </source>
</evidence>
<evidence type="ECO:0000256" key="4">
    <source>
        <dbReference type="ARBA" id="ARBA00022989"/>
    </source>
</evidence>
<dbReference type="RefSeq" id="WP_196815993.1">
    <property type="nucleotide sequence ID" value="NZ_CP012850.1"/>
</dbReference>
<accession>A0A654M2L1</accession>
<feature type="transmembrane region" description="Helical" evidence="6">
    <location>
        <begin position="152"/>
        <end position="173"/>
    </location>
</feature>
<keyword evidence="3 6" id="KW-0812">Transmembrane</keyword>
<feature type="transmembrane region" description="Helical" evidence="6">
    <location>
        <begin position="370"/>
        <end position="392"/>
    </location>
</feature>
<feature type="transmembrane region" description="Helical" evidence="6">
    <location>
        <begin position="300"/>
        <end position="322"/>
    </location>
</feature>
<reference evidence="8" key="1">
    <citation type="submission" date="2015-10" db="EMBL/GenBank/DDBJ databases">
        <title>Niche specialization of a soil ammonia-oxidizing archaeon, Candidatus Nitrosocosmicus oleophilus.</title>
        <authorList>
            <person name="Jung M.-Y."/>
            <person name="Rhee S.-K."/>
        </authorList>
    </citation>
    <scope>NUCLEOTIDE SEQUENCE [LARGE SCALE GENOMIC DNA]</scope>
    <source>
        <strain evidence="8">MY3</strain>
    </source>
</reference>
<dbReference type="Proteomes" id="UP000058925">
    <property type="component" value="Chromosome"/>
</dbReference>
<organism evidence="7 8">
    <name type="scientific">Candidatus Nitrosocosmicus oleophilus</name>
    <dbReference type="NCBI Taxonomy" id="1353260"/>
    <lineage>
        <taxon>Archaea</taxon>
        <taxon>Nitrososphaerota</taxon>
        <taxon>Nitrososphaeria</taxon>
        <taxon>Nitrososphaerales</taxon>
        <taxon>Nitrososphaeraceae</taxon>
        <taxon>Candidatus Nitrosocosmicus</taxon>
    </lineage>
</organism>